<evidence type="ECO:0000259" key="5">
    <source>
        <dbReference type="Pfam" id="PF04003"/>
    </source>
</evidence>
<keyword evidence="2" id="KW-0539">Nucleus</keyword>
<protein>
    <submittedName>
        <fullName evidence="6">WD repeat-containing protein 43</fullName>
    </submittedName>
</protein>
<feature type="compositionally biased region" description="Acidic residues" evidence="4">
    <location>
        <begin position="199"/>
        <end position="221"/>
    </location>
</feature>
<dbReference type="STRING" id="610380.E2B5L8"/>
<accession>E2B5L8</accession>
<sequence length="251" mass="28113">MFLDVQIPSTGESEVAETKKCKTMSNGPQLPLKDRVENLSLNVDVNTSSRSPTKGTNMAQLLMQALNSKDKNILTTVLFTKNETMIRHTVAKLPVQAITLLLKELCIMLQGKTYICKVAVKWLQTVVTVHAAHLLSRPDVMETLSPLLNFIDTKLKLLIDVQRLKGRVSLVTGLISQTNEDDDMFVTQDALLVYRDPDSSDDALDMNDVDSSSESDDNWEEMSEHNEEDYKNIDSDDAESIHSTYDDVMST</sequence>
<evidence type="ECO:0000256" key="4">
    <source>
        <dbReference type="SAM" id="MobiDB-lite"/>
    </source>
</evidence>
<dbReference type="PANTHER" id="PTHR44267:SF1">
    <property type="entry name" value="WD REPEAT-CONTAINING PROTEIN 43"/>
    <property type="match status" value="1"/>
</dbReference>
<dbReference type="OrthoDB" id="30195at2759"/>
<feature type="domain" description="Small-subunit processome Utp12" evidence="5">
    <location>
        <begin position="70"/>
        <end position="171"/>
    </location>
</feature>
<gene>
    <name evidence="6" type="ORF">EAI_06957</name>
</gene>
<dbReference type="InterPro" id="IPR007148">
    <property type="entry name" value="SSU_processome_Utp12"/>
</dbReference>
<evidence type="ECO:0000313" key="7">
    <source>
        <dbReference type="Proteomes" id="UP000008237"/>
    </source>
</evidence>
<dbReference type="GO" id="GO:0000462">
    <property type="term" value="P:maturation of SSU-rRNA from tricistronic rRNA transcript (SSU-rRNA, 5.8S rRNA, LSU-rRNA)"/>
    <property type="evidence" value="ECO:0007669"/>
    <property type="project" value="TreeGrafter"/>
</dbReference>
<evidence type="ECO:0000313" key="6">
    <source>
        <dbReference type="EMBL" id="EFN89012.1"/>
    </source>
</evidence>
<proteinExistence type="inferred from homology"/>
<dbReference type="GO" id="GO:0005730">
    <property type="term" value="C:nucleolus"/>
    <property type="evidence" value="ECO:0007669"/>
    <property type="project" value="TreeGrafter"/>
</dbReference>
<evidence type="ECO:0000256" key="3">
    <source>
        <dbReference type="ARBA" id="ARBA00038335"/>
    </source>
</evidence>
<evidence type="ECO:0000256" key="1">
    <source>
        <dbReference type="ARBA" id="ARBA00004123"/>
    </source>
</evidence>
<dbReference type="AlphaFoldDB" id="E2B5L8"/>
<dbReference type="EMBL" id="GL445859">
    <property type="protein sequence ID" value="EFN89012.1"/>
    <property type="molecule type" value="Genomic_DNA"/>
</dbReference>
<organism evidence="7">
    <name type="scientific">Harpegnathos saltator</name>
    <name type="common">Jerdon's jumping ant</name>
    <dbReference type="NCBI Taxonomy" id="610380"/>
    <lineage>
        <taxon>Eukaryota</taxon>
        <taxon>Metazoa</taxon>
        <taxon>Ecdysozoa</taxon>
        <taxon>Arthropoda</taxon>
        <taxon>Hexapoda</taxon>
        <taxon>Insecta</taxon>
        <taxon>Pterygota</taxon>
        <taxon>Neoptera</taxon>
        <taxon>Endopterygota</taxon>
        <taxon>Hymenoptera</taxon>
        <taxon>Apocrita</taxon>
        <taxon>Aculeata</taxon>
        <taxon>Formicoidea</taxon>
        <taxon>Formicidae</taxon>
        <taxon>Ponerinae</taxon>
        <taxon>Ponerini</taxon>
        <taxon>Harpegnathos</taxon>
    </lineage>
</organism>
<dbReference type="InterPro" id="IPR052414">
    <property type="entry name" value="U3_snoRNA-assoc_WDR"/>
</dbReference>
<dbReference type="Pfam" id="PF04003">
    <property type="entry name" value="Utp12"/>
    <property type="match status" value="1"/>
</dbReference>
<comment type="subcellular location">
    <subcellularLocation>
        <location evidence="1">Nucleus</location>
    </subcellularLocation>
</comment>
<dbReference type="PANTHER" id="PTHR44267">
    <property type="entry name" value="WD REPEAT-CONTAINING PROTEIN 43"/>
    <property type="match status" value="1"/>
</dbReference>
<comment type="similarity">
    <text evidence="3">Belongs to the UTP5 family.</text>
</comment>
<keyword evidence="7" id="KW-1185">Reference proteome</keyword>
<feature type="region of interest" description="Disordered" evidence="4">
    <location>
        <begin position="197"/>
        <end position="251"/>
    </location>
</feature>
<dbReference type="InParanoid" id="E2B5L8"/>
<evidence type="ECO:0000256" key="2">
    <source>
        <dbReference type="ARBA" id="ARBA00023242"/>
    </source>
</evidence>
<dbReference type="Proteomes" id="UP000008237">
    <property type="component" value="Unassembled WGS sequence"/>
</dbReference>
<reference evidence="6 7" key="1">
    <citation type="journal article" date="2010" name="Science">
        <title>Genomic comparison of the ants Camponotus floridanus and Harpegnathos saltator.</title>
        <authorList>
            <person name="Bonasio R."/>
            <person name="Zhang G."/>
            <person name="Ye C."/>
            <person name="Mutti N.S."/>
            <person name="Fang X."/>
            <person name="Qin N."/>
            <person name="Donahue G."/>
            <person name="Yang P."/>
            <person name="Li Q."/>
            <person name="Li C."/>
            <person name="Zhang P."/>
            <person name="Huang Z."/>
            <person name="Berger S.L."/>
            <person name="Reinberg D."/>
            <person name="Wang J."/>
            <person name="Liebig J."/>
        </authorList>
    </citation>
    <scope>NUCLEOTIDE SEQUENCE [LARGE SCALE GENOMIC DNA]</scope>
    <source>
        <strain evidence="6 7">R22 G/1</strain>
    </source>
</reference>
<name>E2B5L8_HARSA</name>
<feature type="compositionally biased region" description="Basic and acidic residues" evidence="4">
    <location>
        <begin position="222"/>
        <end position="234"/>
    </location>
</feature>